<accession>A0ABT9XZS2</accession>
<keyword evidence="2" id="KW-1185">Reference proteome</keyword>
<gene>
    <name evidence="1" type="ORF">J2S10_004196</name>
</gene>
<dbReference type="InterPro" id="IPR025626">
    <property type="entry name" value="YyzF"/>
</dbReference>
<dbReference type="Proteomes" id="UP001224122">
    <property type="component" value="Unassembled WGS sequence"/>
</dbReference>
<dbReference type="Pfam" id="PF14116">
    <property type="entry name" value="YyzF"/>
    <property type="match status" value="1"/>
</dbReference>
<proteinExistence type="predicted"/>
<dbReference type="EMBL" id="JAUSTW010000007">
    <property type="protein sequence ID" value="MDQ0200994.1"/>
    <property type="molecule type" value="Genomic_DNA"/>
</dbReference>
<comment type="caution">
    <text evidence="1">The sequence shown here is derived from an EMBL/GenBank/DDBJ whole genome shotgun (WGS) entry which is preliminary data.</text>
</comment>
<name>A0ABT9XZS2_9BACI</name>
<evidence type="ECO:0000313" key="1">
    <source>
        <dbReference type="EMBL" id="MDQ0200994.1"/>
    </source>
</evidence>
<dbReference type="NCBIfam" id="TIGR04129">
    <property type="entry name" value="CxxH_BA5709"/>
    <property type="match status" value="1"/>
</dbReference>
<reference evidence="1 2" key="1">
    <citation type="submission" date="2023-07" db="EMBL/GenBank/DDBJ databases">
        <title>Genomic Encyclopedia of Type Strains, Phase IV (KMG-IV): sequencing the most valuable type-strain genomes for metagenomic binning, comparative biology and taxonomic classification.</title>
        <authorList>
            <person name="Goeker M."/>
        </authorList>
    </citation>
    <scope>NUCLEOTIDE SEQUENCE [LARGE SCALE GENOMIC DNA]</scope>
    <source>
        <strain evidence="1 2">DSM 27594</strain>
    </source>
</reference>
<organism evidence="1 2">
    <name type="scientific">Neobacillus ginsengisoli</name>
    <dbReference type="NCBI Taxonomy" id="904295"/>
    <lineage>
        <taxon>Bacteria</taxon>
        <taxon>Bacillati</taxon>
        <taxon>Bacillota</taxon>
        <taxon>Bacilli</taxon>
        <taxon>Bacillales</taxon>
        <taxon>Bacillaceae</taxon>
        <taxon>Neobacillus</taxon>
    </lineage>
</organism>
<dbReference type="RefSeq" id="WP_307411735.1">
    <property type="nucleotide sequence ID" value="NZ_JAUSTW010000007.1"/>
</dbReference>
<evidence type="ECO:0000313" key="2">
    <source>
        <dbReference type="Proteomes" id="UP001224122"/>
    </source>
</evidence>
<protein>
    <submittedName>
        <fullName evidence="1">CxxH/CxxC protein (TIGR04129 family)</fullName>
    </submittedName>
</protein>
<sequence length="52" mass="5952">MIYCCEEHVDIALDTIVDEYETFPLLTKIPGDNLSTTCEYCRNMATYVVANE</sequence>